<evidence type="ECO:0000313" key="3">
    <source>
        <dbReference type="Proteomes" id="UP001151760"/>
    </source>
</evidence>
<organism evidence="2 3">
    <name type="scientific">Tanacetum coccineum</name>
    <dbReference type="NCBI Taxonomy" id="301880"/>
    <lineage>
        <taxon>Eukaryota</taxon>
        <taxon>Viridiplantae</taxon>
        <taxon>Streptophyta</taxon>
        <taxon>Embryophyta</taxon>
        <taxon>Tracheophyta</taxon>
        <taxon>Spermatophyta</taxon>
        <taxon>Magnoliopsida</taxon>
        <taxon>eudicotyledons</taxon>
        <taxon>Gunneridae</taxon>
        <taxon>Pentapetalae</taxon>
        <taxon>asterids</taxon>
        <taxon>campanulids</taxon>
        <taxon>Asterales</taxon>
        <taxon>Asteraceae</taxon>
        <taxon>Asteroideae</taxon>
        <taxon>Anthemideae</taxon>
        <taxon>Anthemidinae</taxon>
        <taxon>Tanacetum</taxon>
    </lineage>
</organism>
<gene>
    <name evidence="2" type="ORF">Tco_0861207</name>
</gene>
<feature type="region of interest" description="Disordered" evidence="1">
    <location>
        <begin position="92"/>
        <end position="121"/>
    </location>
</feature>
<dbReference type="Proteomes" id="UP001151760">
    <property type="component" value="Unassembled WGS sequence"/>
</dbReference>
<accession>A0ABQ5BH88</accession>
<dbReference type="EMBL" id="BQNB010013290">
    <property type="protein sequence ID" value="GJT14165.1"/>
    <property type="molecule type" value="Genomic_DNA"/>
</dbReference>
<evidence type="ECO:0000256" key="1">
    <source>
        <dbReference type="SAM" id="MobiDB-lite"/>
    </source>
</evidence>
<feature type="compositionally biased region" description="Acidic residues" evidence="1">
    <location>
        <begin position="161"/>
        <end position="175"/>
    </location>
</feature>
<proteinExistence type="predicted"/>
<feature type="compositionally biased region" description="Basic and acidic residues" evidence="1">
    <location>
        <begin position="150"/>
        <end position="160"/>
    </location>
</feature>
<evidence type="ECO:0000313" key="2">
    <source>
        <dbReference type="EMBL" id="GJT14165.1"/>
    </source>
</evidence>
<reference evidence="2" key="2">
    <citation type="submission" date="2022-01" db="EMBL/GenBank/DDBJ databases">
        <authorList>
            <person name="Yamashiro T."/>
            <person name="Shiraishi A."/>
            <person name="Satake H."/>
            <person name="Nakayama K."/>
        </authorList>
    </citation>
    <scope>NUCLEOTIDE SEQUENCE</scope>
</reference>
<name>A0ABQ5BH88_9ASTR</name>
<protein>
    <recommendedName>
        <fullName evidence="4">Reverse transcriptase domain-containing protein</fullName>
    </recommendedName>
</protein>
<reference evidence="2" key="1">
    <citation type="journal article" date="2022" name="Int. J. Mol. Sci.">
        <title>Draft Genome of Tanacetum Coccineum: Genomic Comparison of Closely Related Tanacetum-Family Plants.</title>
        <authorList>
            <person name="Yamashiro T."/>
            <person name="Shiraishi A."/>
            <person name="Nakayama K."/>
            <person name="Satake H."/>
        </authorList>
    </citation>
    <scope>NUCLEOTIDE SEQUENCE</scope>
</reference>
<evidence type="ECO:0008006" key="4">
    <source>
        <dbReference type="Google" id="ProtNLM"/>
    </source>
</evidence>
<comment type="caution">
    <text evidence="2">The sequence shown here is derived from an EMBL/GenBank/DDBJ whole genome shotgun (WGS) entry which is preliminary data.</text>
</comment>
<feature type="compositionally biased region" description="Polar residues" evidence="1">
    <location>
        <begin position="92"/>
        <end position="119"/>
    </location>
</feature>
<feature type="region of interest" description="Disordered" evidence="1">
    <location>
        <begin position="138"/>
        <end position="175"/>
    </location>
</feature>
<sequence length="175" mass="19932">MASQDARLCKFEADFKQQQGEMTNKIDTFLKAINDRMTGPLPSDTVKNPKLNINSTSPVLFARSYPMEDLQCSSNVYNSINAIKMSPPSMRIKSSSKLLSPKYQSQSSLGEHNRNSSSPKHVHFVNSFTILSKEYEPRDTRIVKPNTKNYNHDTIVKVEKESEESVEEVKEENEK</sequence>
<keyword evidence="3" id="KW-1185">Reference proteome</keyword>